<dbReference type="AlphaFoldDB" id="A0A133VQP5"/>
<accession>A0A133VQP5</accession>
<comment type="caution">
    <text evidence="4">The sequence shown here is derived from an EMBL/GenBank/DDBJ whole genome shotgun (WGS) entry which is preliminary data.</text>
</comment>
<dbReference type="GO" id="GO:0008168">
    <property type="term" value="F:methyltransferase activity"/>
    <property type="evidence" value="ECO:0007669"/>
    <property type="project" value="UniProtKB-KW"/>
</dbReference>
<dbReference type="PANTHER" id="PTHR12829:SF7">
    <property type="entry name" value="N6-ADENOSINE-METHYLTRANSFERASE CATALYTIC SUBUNIT"/>
    <property type="match status" value="1"/>
</dbReference>
<evidence type="ECO:0000256" key="2">
    <source>
        <dbReference type="ARBA" id="ARBA00022679"/>
    </source>
</evidence>
<dbReference type="EMBL" id="LHYJ01000003">
    <property type="protein sequence ID" value="KXB08769.1"/>
    <property type="molecule type" value="Genomic_DNA"/>
</dbReference>
<name>A0A133VQP5_9EURY</name>
<keyword evidence="3" id="KW-0949">S-adenosyl-L-methionine</keyword>
<dbReference type="InterPro" id="IPR029063">
    <property type="entry name" value="SAM-dependent_MTases_sf"/>
</dbReference>
<dbReference type="Pfam" id="PF05063">
    <property type="entry name" value="MT-A70"/>
    <property type="match status" value="1"/>
</dbReference>
<dbReference type="GO" id="GO:0003676">
    <property type="term" value="F:nucleic acid binding"/>
    <property type="evidence" value="ECO:0007669"/>
    <property type="project" value="InterPro"/>
</dbReference>
<dbReference type="GO" id="GO:0032259">
    <property type="term" value="P:methylation"/>
    <property type="evidence" value="ECO:0007669"/>
    <property type="project" value="UniProtKB-KW"/>
</dbReference>
<dbReference type="SUPFAM" id="SSF53335">
    <property type="entry name" value="S-adenosyl-L-methionine-dependent methyltransferases"/>
    <property type="match status" value="1"/>
</dbReference>
<reference evidence="4 5" key="1">
    <citation type="journal article" date="2016" name="Sci. Rep.">
        <title>Metabolic traits of an uncultured archaeal lineage -MSBL1- from brine pools of the Red Sea.</title>
        <authorList>
            <person name="Mwirichia R."/>
            <person name="Alam I."/>
            <person name="Rashid M."/>
            <person name="Vinu M."/>
            <person name="Ba-Alawi W."/>
            <person name="Anthony Kamau A."/>
            <person name="Kamanda Ngugi D."/>
            <person name="Goker M."/>
            <person name="Klenk H.P."/>
            <person name="Bajic V."/>
            <person name="Stingl U."/>
        </authorList>
    </citation>
    <scope>NUCLEOTIDE SEQUENCE [LARGE SCALE GENOMIC DNA]</scope>
    <source>
        <strain evidence="4">SCGC-AAA382N08</strain>
    </source>
</reference>
<dbReference type="InterPro" id="IPR002052">
    <property type="entry name" value="DNA_methylase_N6_adenine_CS"/>
</dbReference>
<keyword evidence="1" id="KW-0489">Methyltransferase</keyword>
<dbReference type="PROSITE" id="PS51143">
    <property type="entry name" value="MT_A70"/>
    <property type="match status" value="1"/>
</dbReference>
<dbReference type="PANTHER" id="PTHR12829">
    <property type="entry name" value="N6-ADENOSINE-METHYLTRANSFERASE"/>
    <property type="match status" value="1"/>
</dbReference>
<dbReference type="Proteomes" id="UP000070175">
    <property type="component" value="Unassembled WGS sequence"/>
</dbReference>
<gene>
    <name evidence="4" type="ORF">AKJ56_00355</name>
</gene>
<evidence type="ECO:0000313" key="4">
    <source>
        <dbReference type="EMBL" id="KXB08769.1"/>
    </source>
</evidence>
<organism evidence="4 5">
    <name type="scientific">candidate division MSBL1 archaeon SCGC-AAA382N08</name>
    <dbReference type="NCBI Taxonomy" id="1698285"/>
    <lineage>
        <taxon>Archaea</taxon>
        <taxon>Methanobacteriati</taxon>
        <taxon>Methanobacteriota</taxon>
        <taxon>candidate division MSBL1</taxon>
    </lineage>
</organism>
<dbReference type="InterPro" id="IPR007757">
    <property type="entry name" value="MT-A70-like"/>
</dbReference>
<evidence type="ECO:0000313" key="5">
    <source>
        <dbReference type="Proteomes" id="UP000070175"/>
    </source>
</evidence>
<keyword evidence="2" id="KW-0808">Transferase</keyword>
<evidence type="ECO:0000256" key="3">
    <source>
        <dbReference type="ARBA" id="ARBA00022691"/>
    </source>
</evidence>
<evidence type="ECO:0000256" key="1">
    <source>
        <dbReference type="ARBA" id="ARBA00022603"/>
    </source>
</evidence>
<dbReference type="Gene3D" id="3.40.50.150">
    <property type="entry name" value="Vaccinia Virus protein VP39"/>
    <property type="match status" value="1"/>
</dbReference>
<keyword evidence="5" id="KW-1185">Reference proteome</keyword>
<sequence length="184" mass="21893">MAWARNENTEEYELIYADPPWNYNFSKTKNREIENHYETMDIEEIKDMDIPAEENCVLYMWTTAPKLKEAIEVIEEWGFEYKTCAIWNKKKLGMGYWFRGQHEILLVATRGDISPPKSEDRRSSIFEIERGKHSKKPDAFRKYIEKAHPNLSKIELFAREGFEGWNLHGNEKSKAKQRRLSQNV</sequence>
<proteinExistence type="predicted"/>
<evidence type="ECO:0008006" key="6">
    <source>
        <dbReference type="Google" id="ProtNLM"/>
    </source>
</evidence>
<dbReference type="PROSITE" id="PS00092">
    <property type="entry name" value="N6_MTASE"/>
    <property type="match status" value="1"/>
</dbReference>
<protein>
    <recommendedName>
        <fullName evidence="6">DNA methyltransferase</fullName>
    </recommendedName>
</protein>